<protein>
    <recommendedName>
        <fullName evidence="2">RNA 2',3'-cyclic phosphodiesterase</fullName>
        <shortName evidence="2">RNA 2',3'-CPDase</shortName>
        <ecNumber evidence="2">3.1.4.58</ecNumber>
    </recommendedName>
</protein>
<dbReference type="EMBL" id="CP104003">
    <property type="protein sequence ID" value="UWM53112.1"/>
    <property type="molecule type" value="Genomic_DNA"/>
</dbReference>
<feature type="active site" description="Proton donor" evidence="2">
    <location>
        <position position="37"/>
    </location>
</feature>
<dbReference type="Gene3D" id="3.90.1140.10">
    <property type="entry name" value="Cyclic phosphodiesterase"/>
    <property type="match status" value="1"/>
</dbReference>
<dbReference type="InterPro" id="IPR009097">
    <property type="entry name" value="Cyclic_Pdiesterase"/>
</dbReference>
<sequence length="186" mass="19949">MRLFVSVPLHALAEEVAAAQDPLDLPGLKLTDPTQAHVTLKFLGEVDESALDDLTDAIGRAVESADVAPFDAEVGGYGVFPSLGYISVVWTGFRSGTEQLTRLHEAIERETVALGFEPEDHSFTPHATLARMGDARSKDAVREVVEADDPDVGTFHVDAVELTESTLTDGGPRYSTVERFGLPTGV</sequence>
<gene>
    <name evidence="3" type="primary">thpR</name>
    <name evidence="3" type="ORF">N0B31_13265</name>
</gene>
<dbReference type="PANTHER" id="PTHR35561">
    <property type="entry name" value="RNA 2',3'-CYCLIC PHOSPHODIESTERASE"/>
    <property type="match status" value="1"/>
</dbReference>
<dbReference type="InterPro" id="IPR004175">
    <property type="entry name" value="RNA_CPDase"/>
</dbReference>
<feature type="short sequence motif" description="HXTX 2" evidence="2">
    <location>
        <begin position="126"/>
        <end position="129"/>
    </location>
</feature>
<dbReference type="GeneID" id="74943409"/>
<organism evidence="3 4">
    <name type="scientific">Salinirubellus salinus</name>
    <dbReference type="NCBI Taxonomy" id="1364945"/>
    <lineage>
        <taxon>Archaea</taxon>
        <taxon>Methanobacteriati</taxon>
        <taxon>Methanobacteriota</taxon>
        <taxon>Stenosarchaea group</taxon>
        <taxon>Halobacteria</taxon>
        <taxon>Halobacteriales</taxon>
        <taxon>Natronomonadaceae</taxon>
        <taxon>Salinirubellus</taxon>
    </lineage>
</organism>
<evidence type="ECO:0000256" key="2">
    <source>
        <dbReference type="HAMAP-Rule" id="MF_01940"/>
    </source>
</evidence>
<keyword evidence="1 2" id="KW-0378">Hydrolase</keyword>
<dbReference type="KEGG" id="ssai:N0B31_13265"/>
<feature type="short sequence motif" description="HXTX 1" evidence="2">
    <location>
        <begin position="37"/>
        <end position="40"/>
    </location>
</feature>
<evidence type="ECO:0000256" key="1">
    <source>
        <dbReference type="ARBA" id="ARBA00022801"/>
    </source>
</evidence>
<dbReference type="Proteomes" id="UP001057580">
    <property type="component" value="Chromosome"/>
</dbReference>
<comment type="function">
    <text evidence="2">Hydrolyzes RNA 2',3'-cyclic phosphodiester to an RNA 2'-phosphomonoester.</text>
</comment>
<dbReference type="NCBIfam" id="TIGR02258">
    <property type="entry name" value="2_5_ligase"/>
    <property type="match status" value="1"/>
</dbReference>
<accession>A0A9E7QZZ7</accession>
<dbReference type="AlphaFoldDB" id="A0A9E7QZZ7"/>
<dbReference type="GO" id="GO:0004113">
    <property type="term" value="F:2',3'-cyclic-nucleotide 3'-phosphodiesterase activity"/>
    <property type="evidence" value="ECO:0007669"/>
    <property type="project" value="InterPro"/>
</dbReference>
<name>A0A9E7QZZ7_9EURY</name>
<evidence type="ECO:0000313" key="3">
    <source>
        <dbReference type="EMBL" id="UWM53112.1"/>
    </source>
</evidence>
<dbReference type="Pfam" id="PF13563">
    <property type="entry name" value="2_5_RNA_ligase2"/>
    <property type="match status" value="1"/>
</dbReference>
<dbReference type="HAMAP" id="MF_01940">
    <property type="entry name" value="RNA_CPDase"/>
    <property type="match status" value="1"/>
</dbReference>
<comment type="similarity">
    <text evidence="2">Belongs to the 2H phosphoesterase superfamily. ThpR family.</text>
</comment>
<keyword evidence="4" id="KW-1185">Reference proteome</keyword>
<proteinExistence type="inferred from homology"/>
<comment type="catalytic activity">
    <reaction evidence="2">
        <text>a 3'-end 2',3'-cyclophospho-ribonucleotide-RNA + H2O = a 3'-end 2'-phospho-ribonucleotide-RNA + H(+)</text>
        <dbReference type="Rhea" id="RHEA:11828"/>
        <dbReference type="Rhea" id="RHEA-COMP:10464"/>
        <dbReference type="Rhea" id="RHEA-COMP:17353"/>
        <dbReference type="ChEBI" id="CHEBI:15377"/>
        <dbReference type="ChEBI" id="CHEBI:15378"/>
        <dbReference type="ChEBI" id="CHEBI:83064"/>
        <dbReference type="ChEBI" id="CHEBI:173113"/>
        <dbReference type="EC" id="3.1.4.58"/>
    </reaction>
</comment>
<dbReference type="GO" id="GO:0008664">
    <property type="term" value="F:RNA 2',3'-cyclic 3'-phosphodiesterase activity"/>
    <property type="evidence" value="ECO:0007669"/>
    <property type="project" value="UniProtKB-EC"/>
</dbReference>
<dbReference type="EC" id="3.1.4.58" evidence="2"/>
<dbReference type="PANTHER" id="PTHR35561:SF1">
    <property type="entry name" value="RNA 2',3'-CYCLIC PHOSPHODIESTERASE"/>
    <property type="match status" value="1"/>
</dbReference>
<evidence type="ECO:0000313" key="4">
    <source>
        <dbReference type="Proteomes" id="UP001057580"/>
    </source>
</evidence>
<feature type="active site" description="Proton acceptor" evidence="2">
    <location>
        <position position="126"/>
    </location>
</feature>
<dbReference type="RefSeq" id="WP_260592107.1">
    <property type="nucleotide sequence ID" value="NZ_CP104003.1"/>
</dbReference>
<dbReference type="SUPFAM" id="SSF55144">
    <property type="entry name" value="LigT-like"/>
    <property type="match status" value="1"/>
</dbReference>
<reference evidence="3" key="1">
    <citation type="submission" date="2022-09" db="EMBL/GenBank/DDBJ databases">
        <title>Diverse halophilic archaea isolated from saline environments.</title>
        <authorList>
            <person name="Cui H.-L."/>
        </authorList>
    </citation>
    <scope>NUCLEOTIDE SEQUENCE</scope>
    <source>
        <strain evidence="3">ZS-35-S2</strain>
    </source>
</reference>